<comment type="caution">
    <text evidence="9">The sequence shown here is derived from an EMBL/GenBank/DDBJ whole genome shotgun (WGS) entry which is preliminary data.</text>
</comment>
<evidence type="ECO:0000256" key="2">
    <source>
        <dbReference type="ARBA" id="ARBA00013194"/>
    </source>
</evidence>
<evidence type="ECO:0000256" key="7">
    <source>
        <dbReference type="SAM" id="MobiDB-lite"/>
    </source>
</evidence>
<dbReference type="AlphaFoldDB" id="A0A8H3G2E9"/>
<dbReference type="OrthoDB" id="1902587at2759"/>
<dbReference type="InterPro" id="IPR046357">
    <property type="entry name" value="PPIase_dom_sf"/>
</dbReference>
<feature type="compositionally biased region" description="Basic and acidic residues" evidence="7">
    <location>
        <begin position="130"/>
        <end position="142"/>
    </location>
</feature>
<dbReference type="GO" id="GO:0003755">
    <property type="term" value="F:peptidyl-prolyl cis-trans isomerase activity"/>
    <property type="evidence" value="ECO:0007669"/>
    <property type="project" value="UniProtKB-KW"/>
</dbReference>
<dbReference type="SUPFAM" id="SSF54534">
    <property type="entry name" value="FKBP-like"/>
    <property type="match status" value="1"/>
</dbReference>
<keyword evidence="4 6" id="KW-0413">Isomerase</keyword>
<gene>
    <name evidence="9" type="primary">FKBP3</name>
    <name evidence="9" type="ORF">IMSHALPRED_008749</name>
</gene>
<keyword evidence="3 6" id="KW-0697">Rotamase</keyword>
<evidence type="ECO:0000256" key="3">
    <source>
        <dbReference type="ARBA" id="ARBA00023110"/>
    </source>
</evidence>
<sequence length="142" mass="15570">MGVTRKIVTKGNGTDRPKKGDTVTIEYTGNLYDEAKGSKNDFRGKQFDSSTGRGPFKTEIGVGKVIKGWDEGVTEMSLGEKSILTISGDYAYGDRGFPGLIPPNASLVLWRYMHRNPVAREANQSSPRSSEVELKAINDKKV</sequence>
<evidence type="ECO:0000256" key="1">
    <source>
        <dbReference type="ARBA" id="ARBA00000971"/>
    </source>
</evidence>
<evidence type="ECO:0000256" key="6">
    <source>
        <dbReference type="PROSITE-ProRule" id="PRU00277"/>
    </source>
</evidence>
<feature type="region of interest" description="Disordered" evidence="7">
    <location>
        <begin position="1"/>
        <end position="22"/>
    </location>
</feature>
<dbReference type="GO" id="GO:0005737">
    <property type="term" value="C:cytoplasm"/>
    <property type="evidence" value="ECO:0007669"/>
    <property type="project" value="TreeGrafter"/>
</dbReference>
<dbReference type="Pfam" id="PF00254">
    <property type="entry name" value="FKBP_C"/>
    <property type="match status" value="1"/>
</dbReference>
<feature type="domain" description="PPIase FKBP-type" evidence="8">
    <location>
        <begin position="20"/>
        <end position="109"/>
    </location>
</feature>
<protein>
    <recommendedName>
        <fullName evidence="2 6">peptidylprolyl isomerase</fullName>
        <ecNumber evidence="2 6">5.2.1.8</ecNumber>
    </recommendedName>
</protein>
<evidence type="ECO:0000259" key="8">
    <source>
        <dbReference type="PROSITE" id="PS50059"/>
    </source>
</evidence>
<feature type="region of interest" description="Disordered" evidence="7">
    <location>
        <begin position="120"/>
        <end position="142"/>
    </location>
</feature>
<dbReference type="EMBL" id="CAJPDT010000063">
    <property type="protein sequence ID" value="CAF9931918.1"/>
    <property type="molecule type" value="Genomic_DNA"/>
</dbReference>
<dbReference type="Proteomes" id="UP000664534">
    <property type="component" value="Unassembled WGS sequence"/>
</dbReference>
<organism evidence="9 10">
    <name type="scientific">Imshaugia aleurites</name>
    <dbReference type="NCBI Taxonomy" id="172621"/>
    <lineage>
        <taxon>Eukaryota</taxon>
        <taxon>Fungi</taxon>
        <taxon>Dikarya</taxon>
        <taxon>Ascomycota</taxon>
        <taxon>Pezizomycotina</taxon>
        <taxon>Lecanoromycetes</taxon>
        <taxon>OSLEUM clade</taxon>
        <taxon>Lecanoromycetidae</taxon>
        <taxon>Lecanorales</taxon>
        <taxon>Lecanorineae</taxon>
        <taxon>Parmeliaceae</taxon>
        <taxon>Imshaugia</taxon>
    </lineage>
</organism>
<dbReference type="InterPro" id="IPR050689">
    <property type="entry name" value="FKBP-type_PPIase"/>
</dbReference>
<dbReference type="PANTHER" id="PTHR10516">
    <property type="entry name" value="PEPTIDYL-PROLYL CIS-TRANS ISOMERASE"/>
    <property type="match status" value="1"/>
</dbReference>
<dbReference type="Gene3D" id="3.10.50.40">
    <property type="match status" value="1"/>
</dbReference>
<evidence type="ECO:0000313" key="9">
    <source>
        <dbReference type="EMBL" id="CAF9931918.1"/>
    </source>
</evidence>
<comment type="similarity">
    <text evidence="5">Belongs to the FKBP-type PPIase family. FKBP1 subfamily.</text>
</comment>
<evidence type="ECO:0000256" key="4">
    <source>
        <dbReference type="ARBA" id="ARBA00023235"/>
    </source>
</evidence>
<dbReference type="PROSITE" id="PS50059">
    <property type="entry name" value="FKBP_PPIASE"/>
    <property type="match status" value="1"/>
</dbReference>
<evidence type="ECO:0000313" key="10">
    <source>
        <dbReference type="Proteomes" id="UP000664534"/>
    </source>
</evidence>
<dbReference type="EC" id="5.2.1.8" evidence="2 6"/>
<reference evidence="9" key="1">
    <citation type="submission" date="2021-03" db="EMBL/GenBank/DDBJ databases">
        <authorList>
            <person name="Tagirdzhanova G."/>
        </authorList>
    </citation>
    <scope>NUCLEOTIDE SEQUENCE</scope>
</reference>
<comment type="catalytic activity">
    <reaction evidence="1 6">
        <text>[protein]-peptidylproline (omega=180) = [protein]-peptidylproline (omega=0)</text>
        <dbReference type="Rhea" id="RHEA:16237"/>
        <dbReference type="Rhea" id="RHEA-COMP:10747"/>
        <dbReference type="Rhea" id="RHEA-COMP:10748"/>
        <dbReference type="ChEBI" id="CHEBI:83833"/>
        <dbReference type="ChEBI" id="CHEBI:83834"/>
        <dbReference type="EC" id="5.2.1.8"/>
    </reaction>
</comment>
<accession>A0A8H3G2E9</accession>
<name>A0A8H3G2E9_9LECA</name>
<proteinExistence type="inferred from homology"/>
<evidence type="ECO:0000256" key="5">
    <source>
        <dbReference type="ARBA" id="ARBA00038106"/>
    </source>
</evidence>
<dbReference type="PANTHER" id="PTHR10516:SF447">
    <property type="entry name" value="FK506-BINDING PROTEIN 1B"/>
    <property type="match status" value="1"/>
</dbReference>
<dbReference type="InterPro" id="IPR001179">
    <property type="entry name" value="PPIase_FKBP_dom"/>
</dbReference>
<keyword evidence="10" id="KW-1185">Reference proteome</keyword>